<name>A0A1B6D7Z2_9HEMI</name>
<feature type="disulfide bond" evidence="6">
    <location>
        <begin position="117"/>
        <end position="124"/>
    </location>
</feature>
<evidence type="ECO:0000256" key="7">
    <source>
        <dbReference type="RuleBase" id="RU000454"/>
    </source>
</evidence>
<keyword evidence="2 7" id="KW-0645">Protease</keyword>
<dbReference type="PANTHER" id="PTHR47966:SF51">
    <property type="entry name" value="BETA-SITE APP-CLEAVING ENZYME, ISOFORM A-RELATED"/>
    <property type="match status" value="1"/>
</dbReference>
<feature type="domain" description="Peptidase A1" evidence="8">
    <location>
        <begin position="86"/>
        <end position="394"/>
    </location>
</feature>
<proteinExistence type="inferred from homology"/>
<dbReference type="InterPro" id="IPR001461">
    <property type="entry name" value="Aspartic_peptidase_A1"/>
</dbReference>
<sequence>NVHVSKQHYRMPEKELLVLFLAVIPLALTLVHKISLHKVENTIGITKHSTREQIRETKVQRWKTRFNLKAATNSAIPLIDTYDYYYYGPINIGTPPQEFNVIFDTGSSDLWIPSTNCGLFNLACALHNKYESKNSKTYKEILGIFEIQYGKGSAEGFLSQDTVTVAGLEIKNQTFAEVVQQPGFTFVQAQFDGIFGLAFKVLSNAHANPPFYNMIQQNLITEQVFSFYLNRYRDNSTAVGELVFGGTDPDHYTGEITYVDISSQTYWVFQSDKIIVGDSVVSYYSTPTLADSGTSLIILPSNIAKIINLSLGFDAKGLIDCNTIGLPDVSFLIGGRYYNLTQDDYILKDMSSGILECSTGFGGTKDFDVLILGDVFMRKYYTVFDFKNLRVGFALAK</sequence>
<feature type="non-terminal residue" evidence="9">
    <location>
        <position position="1"/>
    </location>
</feature>
<dbReference type="FunFam" id="2.40.70.10:FF:000115">
    <property type="entry name" value="Lysosomal aspartic protease"/>
    <property type="match status" value="1"/>
</dbReference>
<feature type="active site" evidence="5">
    <location>
        <position position="104"/>
    </location>
</feature>
<dbReference type="GO" id="GO:0004190">
    <property type="term" value="F:aspartic-type endopeptidase activity"/>
    <property type="evidence" value="ECO:0007669"/>
    <property type="project" value="UniProtKB-KW"/>
</dbReference>
<comment type="similarity">
    <text evidence="1 7">Belongs to the peptidase A1 family.</text>
</comment>
<protein>
    <recommendedName>
        <fullName evidence="8">Peptidase A1 domain-containing protein</fullName>
    </recommendedName>
</protein>
<accession>A0A1B6D7Z2</accession>
<dbReference type="SUPFAM" id="SSF50630">
    <property type="entry name" value="Acid proteases"/>
    <property type="match status" value="1"/>
</dbReference>
<organism evidence="9">
    <name type="scientific">Clastoptera arizonana</name>
    <name type="common">Arizona spittle bug</name>
    <dbReference type="NCBI Taxonomy" id="38151"/>
    <lineage>
        <taxon>Eukaryota</taxon>
        <taxon>Metazoa</taxon>
        <taxon>Ecdysozoa</taxon>
        <taxon>Arthropoda</taxon>
        <taxon>Hexapoda</taxon>
        <taxon>Insecta</taxon>
        <taxon>Pterygota</taxon>
        <taxon>Neoptera</taxon>
        <taxon>Paraneoptera</taxon>
        <taxon>Hemiptera</taxon>
        <taxon>Auchenorrhyncha</taxon>
        <taxon>Cercopoidea</taxon>
        <taxon>Clastopteridae</taxon>
        <taxon>Clastoptera</taxon>
    </lineage>
</organism>
<dbReference type="PROSITE" id="PS51767">
    <property type="entry name" value="PEPTIDASE_A1"/>
    <property type="match status" value="1"/>
</dbReference>
<evidence type="ECO:0000256" key="4">
    <source>
        <dbReference type="ARBA" id="ARBA00022801"/>
    </source>
</evidence>
<keyword evidence="4 7" id="KW-0378">Hydrolase</keyword>
<dbReference type="Pfam" id="PF00026">
    <property type="entry name" value="Asp"/>
    <property type="match status" value="1"/>
</dbReference>
<gene>
    <name evidence="9" type="ORF">g.20798</name>
</gene>
<evidence type="ECO:0000256" key="5">
    <source>
        <dbReference type="PIRSR" id="PIRSR601461-1"/>
    </source>
</evidence>
<dbReference type="PROSITE" id="PS00141">
    <property type="entry name" value="ASP_PROTEASE"/>
    <property type="match status" value="1"/>
</dbReference>
<feature type="active site" evidence="5">
    <location>
        <position position="291"/>
    </location>
</feature>
<evidence type="ECO:0000313" key="9">
    <source>
        <dbReference type="EMBL" id="JAS21813.1"/>
    </source>
</evidence>
<keyword evidence="3 7" id="KW-0064">Aspartyl protease</keyword>
<dbReference type="InterPro" id="IPR033121">
    <property type="entry name" value="PEPTIDASE_A1"/>
</dbReference>
<dbReference type="InterPro" id="IPR021109">
    <property type="entry name" value="Peptidase_aspartic_dom_sf"/>
</dbReference>
<evidence type="ECO:0000256" key="2">
    <source>
        <dbReference type="ARBA" id="ARBA00022670"/>
    </source>
</evidence>
<dbReference type="Gene3D" id="2.40.70.10">
    <property type="entry name" value="Acid Proteases"/>
    <property type="match status" value="2"/>
</dbReference>
<dbReference type="EMBL" id="GEDC01015485">
    <property type="protein sequence ID" value="JAS21813.1"/>
    <property type="molecule type" value="Transcribed_RNA"/>
</dbReference>
<reference evidence="9" key="1">
    <citation type="submission" date="2015-12" db="EMBL/GenBank/DDBJ databases">
        <title>De novo transcriptome assembly of four potential Pierce s Disease insect vectors from Arizona vineyards.</title>
        <authorList>
            <person name="Tassone E.E."/>
        </authorList>
    </citation>
    <scope>NUCLEOTIDE SEQUENCE</scope>
</reference>
<dbReference type="AlphaFoldDB" id="A0A1B6D7Z2"/>
<evidence type="ECO:0000259" key="8">
    <source>
        <dbReference type="PROSITE" id="PS51767"/>
    </source>
</evidence>
<dbReference type="PRINTS" id="PR00792">
    <property type="entry name" value="PEPSIN"/>
</dbReference>
<keyword evidence="6" id="KW-1015">Disulfide bond</keyword>
<dbReference type="GO" id="GO:0006508">
    <property type="term" value="P:proteolysis"/>
    <property type="evidence" value="ECO:0007669"/>
    <property type="project" value="UniProtKB-KW"/>
</dbReference>
<dbReference type="InterPro" id="IPR001969">
    <property type="entry name" value="Aspartic_peptidase_AS"/>
</dbReference>
<evidence type="ECO:0000256" key="1">
    <source>
        <dbReference type="ARBA" id="ARBA00007447"/>
    </source>
</evidence>
<evidence type="ECO:0000256" key="3">
    <source>
        <dbReference type="ARBA" id="ARBA00022750"/>
    </source>
</evidence>
<evidence type="ECO:0000256" key="6">
    <source>
        <dbReference type="PIRSR" id="PIRSR601461-2"/>
    </source>
</evidence>
<dbReference type="PANTHER" id="PTHR47966">
    <property type="entry name" value="BETA-SITE APP-CLEAVING ENZYME, ISOFORM A-RELATED"/>
    <property type="match status" value="1"/>
</dbReference>